<name>A0A8J2RD18_9CRUS</name>
<feature type="region of interest" description="Disordered" evidence="1">
    <location>
        <begin position="636"/>
        <end position="662"/>
    </location>
</feature>
<feature type="compositionally biased region" description="Basic and acidic residues" evidence="1">
    <location>
        <begin position="509"/>
        <end position="527"/>
    </location>
</feature>
<feature type="region of interest" description="Disordered" evidence="1">
    <location>
        <begin position="1199"/>
        <end position="1298"/>
    </location>
</feature>
<feature type="compositionally biased region" description="Low complexity" evidence="1">
    <location>
        <begin position="73"/>
        <end position="85"/>
    </location>
</feature>
<feature type="compositionally biased region" description="Polar residues" evidence="1">
    <location>
        <begin position="388"/>
        <end position="401"/>
    </location>
</feature>
<feature type="compositionally biased region" description="Basic and acidic residues" evidence="1">
    <location>
        <begin position="1050"/>
        <end position="1059"/>
    </location>
</feature>
<feature type="compositionally biased region" description="Basic and acidic residues" evidence="1">
    <location>
        <begin position="28"/>
        <end position="37"/>
    </location>
</feature>
<feature type="compositionally biased region" description="Basic residues" evidence="1">
    <location>
        <begin position="540"/>
        <end position="549"/>
    </location>
</feature>
<feature type="compositionally biased region" description="Basic and acidic residues" evidence="1">
    <location>
        <begin position="1267"/>
        <end position="1282"/>
    </location>
</feature>
<feature type="compositionally biased region" description="Low complexity" evidence="1">
    <location>
        <begin position="804"/>
        <end position="818"/>
    </location>
</feature>
<feature type="region of interest" description="Disordered" evidence="1">
    <location>
        <begin position="1007"/>
        <end position="1104"/>
    </location>
</feature>
<feature type="compositionally biased region" description="Polar residues" evidence="1">
    <location>
        <begin position="899"/>
        <end position="927"/>
    </location>
</feature>
<feature type="compositionally biased region" description="Basic and acidic residues" evidence="1">
    <location>
        <begin position="861"/>
        <end position="870"/>
    </location>
</feature>
<evidence type="ECO:0000313" key="3">
    <source>
        <dbReference type="Proteomes" id="UP000789390"/>
    </source>
</evidence>
<feature type="region of interest" description="Disordered" evidence="1">
    <location>
        <begin position="781"/>
        <end position="825"/>
    </location>
</feature>
<feature type="region of interest" description="Disordered" evidence="1">
    <location>
        <begin position="684"/>
        <end position="720"/>
    </location>
</feature>
<accession>A0A8J2RD18</accession>
<feature type="compositionally biased region" description="Low complexity" evidence="1">
    <location>
        <begin position="415"/>
        <end position="445"/>
    </location>
</feature>
<organism evidence="2 3">
    <name type="scientific">Daphnia galeata</name>
    <dbReference type="NCBI Taxonomy" id="27404"/>
    <lineage>
        <taxon>Eukaryota</taxon>
        <taxon>Metazoa</taxon>
        <taxon>Ecdysozoa</taxon>
        <taxon>Arthropoda</taxon>
        <taxon>Crustacea</taxon>
        <taxon>Branchiopoda</taxon>
        <taxon>Diplostraca</taxon>
        <taxon>Cladocera</taxon>
        <taxon>Anomopoda</taxon>
        <taxon>Daphniidae</taxon>
        <taxon>Daphnia</taxon>
    </lineage>
</organism>
<feature type="compositionally biased region" description="Low complexity" evidence="1">
    <location>
        <begin position="250"/>
        <end position="262"/>
    </location>
</feature>
<feature type="region of interest" description="Disordered" evidence="1">
    <location>
        <begin position="861"/>
        <end position="953"/>
    </location>
</feature>
<proteinExistence type="predicted"/>
<evidence type="ECO:0000313" key="2">
    <source>
        <dbReference type="EMBL" id="CAH0100426.1"/>
    </source>
</evidence>
<feature type="compositionally biased region" description="Acidic residues" evidence="1">
    <location>
        <begin position="585"/>
        <end position="595"/>
    </location>
</feature>
<keyword evidence="3" id="KW-1185">Reference proteome</keyword>
<feature type="region of interest" description="Disordered" evidence="1">
    <location>
        <begin position="185"/>
        <end position="204"/>
    </location>
</feature>
<reference evidence="2" key="1">
    <citation type="submission" date="2021-11" db="EMBL/GenBank/DDBJ databases">
        <authorList>
            <person name="Schell T."/>
        </authorList>
    </citation>
    <scope>NUCLEOTIDE SEQUENCE</scope>
    <source>
        <strain evidence="2">M5</strain>
    </source>
</reference>
<feature type="region of interest" description="Disordered" evidence="1">
    <location>
        <begin position="247"/>
        <end position="291"/>
    </location>
</feature>
<sequence length="1375" mass="151165">MPSAERKKTRTQKNRVPLLPCPGEDPTMEIHRQQPRESKRKRFKPWENIRRMFQRKNSTASEHHHHVAPSPPSSKGHSSSTSRLSGVFGLAGGSSRSRSTSELLTTEPQPIPASCTINNRAATVAAAGSLSAGLSVSHDSVFGLDISPESDAYFTHHHRNQPAAESLPSSASFQYMNELRAAIGGRHRSAEDDEGLPRSPINATPTTAQVLVDYSIHNNTGHSGGGSDPSLLSLNSCELDEAPFVSLRNQQQQSQPQPQQQPGKVLQRAGSNNNNNNNNTTSSTITTESISDGRLDAADDGLLGMAAPLNHSAARHKISIRPKRNHAPARPRQLPQLAEGAVEDDLAWTNHPSGGEIDQQVVQHVQPSVPERKNRIGRLLRSEPVSGGLSSFTKPRSVSLSRTEESAIREAPIYPSATSSADPNSSNAAAKPSAGSSSVKLARSKSSVEKKIQHEVAVFWRRTKEGKLFQKKENPEKERPTNADQGGSKGQHLLEPPEAKRKDLRKIKRDKEEKRKRSDASANKEDSSPPFLSRIFGSRRSSRRLRKKTPTPPSPTPESRTPSPAVPTEPVAVPKSRTVYHHQEEEGEDDEEEMEIDWRIPHQQPYSYAPPPSRSAPPTQSTRLVEKWAETDFHVRAPVASPKASRMEEALKMSPTPTRHHRIHIAGLSPYQRRVARIGNGLEISDDEWDKPEPAISPTRSYHFRPEERDSERRSGLSLNLENSMKSLPVNINQEFTMKKASPPVQVPAPLTPIAGENLRRSFEILKFSNEGLKKTIHSFNPKRMSQSSDQLHLSDGSAGQRESSGSISNSTSSLNISDADDTADTNGSLISLSMLSTGEKDVRDDVLIVDDHKETIHHQVVEWTESKPAEEDELEPELCEESVANPSVDSSSSHPDTIQESEPNVQSNRKTPIMNHNNTTAGSNVYETEIRSKPPSPEEPVRPAAKHKTWESRQLAAPIEPPAMFSMSVRVQNPPEVKFKRSVSNPGYEAPLTVTPEAPAVRKFSDTFQHQQPRPFIMSVRMGGTDGEGTPASLPPQQLMAKLSARPWQSKEEKDRQNKVALVRSQHAESEADPPSVKPEEVEILPGEPVKLRPKTPAKEETSELLKVFARRSVKIRDSKDMTDTTAEANAEARNEMLNNGGGSIPVSNGSRPSPTDCVTKEDIIAPSEVIGQSVEKMDLPKEKMPLKKIPKPPVAIRTMIGQGGGLPPPTIEPPQTLSSLPADRFLKSSGRVPPFFRPGVHESTLPNDNPVPNVRPFAPLFIRLPADDKNASSDPADKGSKSPSPTSPSQADPVFEECSSDTNRIIETTSMSTDEVVWKKHQPKSRPSDRFLSAHKFAAKTIDEEVKAATAVPPTRQSKVLDMVNNFQRLQVT</sequence>
<feature type="compositionally biased region" description="Basic and acidic residues" evidence="1">
    <location>
        <begin position="462"/>
        <end position="481"/>
    </location>
</feature>
<protein>
    <submittedName>
        <fullName evidence="2">Uncharacterized protein</fullName>
    </submittedName>
</protein>
<feature type="compositionally biased region" description="Low complexity" evidence="1">
    <location>
        <begin position="882"/>
        <end position="897"/>
    </location>
</feature>
<feature type="region of interest" description="Disordered" evidence="1">
    <location>
        <begin position="1120"/>
        <end position="1160"/>
    </location>
</feature>
<feature type="compositionally biased region" description="Low complexity" evidence="1">
    <location>
        <begin position="271"/>
        <end position="290"/>
    </location>
</feature>
<feature type="compositionally biased region" description="Basic and acidic residues" evidence="1">
    <location>
        <begin position="704"/>
        <end position="715"/>
    </location>
</feature>
<feature type="region of interest" description="Disordered" evidence="1">
    <location>
        <begin position="1"/>
        <end position="108"/>
    </location>
</feature>
<evidence type="ECO:0000256" key="1">
    <source>
        <dbReference type="SAM" id="MobiDB-lite"/>
    </source>
</evidence>
<gene>
    <name evidence="2" type="ORF">DGAL_LOCUS2656</name>
</gene>
<feature type="compositionally biased region" description="Low complexity" evidence="1">
    <location>
        <begin position="1128"/>
        <end position="1140"/>
    </location>
</feature>
<dbReference type="EMBL" id="CAKKLH010000035">
    <property type="protein sequence ID" value="CAH0100426.1"/>
    <property type="molecule type" value="Genomic_DNA"/>
</dbReference>
<dbReference type="Proteomes" id="UP000789390">
    <property type="component" value="Unassembled WGS sequence"/>
</dbReference>
<feature type="region of interest" description="Disordered" evidence="1">
    <location>
        <begin position="366"/>
        <end position="623"/>
    </location>
</feature>
<feature type="compositionally biased region" description="Low complexity" evidence="1">
    <location>
        <begin position="94"/>
        <end position="107"/>
    </location>
</feature>
<dbReference type="OrthoDB" id="6358304at2759"/>
<comment type="caution">
    <text evidence="2">The sequence shown here is derived from an EMBL/GenBank/DDBJ whole genome shotgun (WGS) entry which is preliminary data.</text>
</comment>
<feature type="compositionally biased region" description="Acidic residues" evidence="1">
    <location>
        <begin position="871"/>
        <end position="881"/>
    </location>
</feature>